<feature type="non-terminal residue" evidence="1">
    <location>
        <position position="75"/>
    </location>
</feature>
<comment type="caution">
    <text evidence="1">The sequence shown here is derived from an EMBL/GenBank/DDBJ whole genome shotgun (WGS) entry which is preliminary data.</text>
</comment>
<accession>A0ABR4FHC0</accession>
<name>A0ABR4FHC0_9EURO</name>
<dbReference type="EMBL" id="JBFTWV010000409">
    <property type="protein sequence ID" value="KAL2782502.1"/>
    <property type="molecule type" value="Genomic_DNA"/>
</dbReference>
<proteinExistence type="predicted"/>
<gene>
    <name evidence="1" type="ORF">BJX66DRAFT_320549</name>
</gene>
<protein>
    <submittedName>
        <fullName evidence="1">Uncharacterized protein</fullName>
    </submittedName>
</protein>
<organism evidence="1 2">
    <name type="scientific">Aspergillus keveii</name>
    <dbReference type="NCBI Taxonomy" id="714993"/>
    <lineage>
        <taxon>Eukaryota</taxon>
        <taxon>Fungi</taxon>
        <taxon>Dikarya</taxon>
        <taxon>Ascomycota</taxon>
        <taxon>Pezizomycotina</taxon>
        <taxon>Eurotiomycetes</taxon>
        <taxon>Eurotiomycetidae</taxon>
        <taxon>Eurotiales</taxon>
        <taxon>Aspergillaceae</taxon>
        <taxon>Aspergillus</taxon>
        <taxon>Aspergillus subgen. Nidulantes</taxon>
    </lineage>
</organism>
<dbReference type="Proteomes" id="UP001610563">
    <property type="component" value="Unassembled WGS sequence"/>
</dbReference>
<evidence type="ECO:0000313" key="2">
    <source>
        <dbReference type="Proteomes" id="UP001610563"/>
    </source>
</evidence>
<evidence type="ECO:0000313" key="1">
    <source>
        <dbReference type="EMBL" id="KAL2782502.1"/>
    </source>
</evidence>
<reference evidence="1 2" key="1">
    <citation type="submission" date="2024-07" db="EMBL/GenBank/DDBJ databases">
        <title>Section-level genome sequencing and comparative genomics of Aspergillus sections Usti and Cavernicolus.</title>
        <authorList>
            <consortium name="Lawrence Berkeley National Laboratory"/>
            <person name="Nybo J.L."/>
            <person name="Vesth T.C."/>
            <person name="Theobald S."/>
            <person name="Frisvad J.C."/>
            <person name="Larsen T.O."/>
            <person name="Kjaerboelling I."/>
            <person name="Rothschild-Mancinelli K."/>
            <person name="Lyhne E.K."/>
            <person name="Kogle M.E."/>
            <person name="Barry K."/>
            <person name="Clum A."/>
            <person name="Na H."/>
            <person name="Ledsgaard L."/>
            <person name="Lin J."/>
            <person name="Lipzen A."/>
            <person name="Kuo A."/>
            <person name="Riley R."/>
            <person name="Mondo S."/>
            <person name="Labutti K."/>
            <person name="Haridas S."/>
            <person name="Pangalinan J."/>
            <person name="Salamov A.A."/>
            <person name="Simmons B.A."/>
            <person name="Magnuson J.K."/>
            <person name="Chen J."/>
            <person name="Drula E."/>
            <person name="Henrissat B."/>
            <person name="Wiebenga A."/>
            <person name="Lubbers R.J."/>
            <person name="Gomes A.C."/>
            <person name="Makela M.R."/>
            <person name="Stajich J."/>
            <person name="Grigoriev I.V."/>
            <person name="Mortensen U.H."/>
            <person name="De Vries R.P."/>
            <person name="Baker S.E."/>
            <person name="Andersen M.R."/>
        </authorList>
    </citation>
    <scope>NUCLEOTIDE SEQUENCE [LARGE SCALE GENOMIC DNA]</scope>
    <source>
        <strain evidence="1 2">CBS 209.92</strain>
    </source>
</reference>
<keyword evidence="2" id="KW-1185">Reference proteome</keyword>
<sequence>MCPAYPLHKLAQGRTAVHNGREPWKTLEPHMAMHSSFLVPGRRAMWHQPSQLVFHNISPSPIITVNRRTKQSSIV</sequence>